<dbReference type="Proteomes" id="UP001200145">
    <property type="component" value="Unassembled WGS sequence"/>
</dbReference>
<organism evidence="3 4">
    <name type="scientific">Flavihumibacter fluminis</name>
    <dbReference type="NCBI Taxonomy" id="2909236"/>
    <lineage>
        <taxon>Bacteria</taxon>
        <taxon>Pseudomonadati</taxon>
        <taxon>Bacteroidota</taxon>
        <taxon>Chitinophagia</taxon>
        <taxon>Chitinophagales</taxon>
        <taxon>Chitinophagaceae</taxon>
        <taxon>Flavihumibacter</taxon>
    </lineage>
</organism>
<keyword evidence="1" id="KW-0732">Signal</keyword>
<comment type="caution">
    <text evidence="3">The sequence shown here is derived from an EMBL/GenBank/DDBJ whole genome shotgun (WGS) entry which is preliminary data.</text>
</comment>
<dbReference type="EMBL" id="JAKEVY010000001">
    <property type="protein sequence ID" value="MCF1714119.1"/>
    <property type="molecule type" value="Genomic_DNA"/>
</dbReference>
<keyword evidence="4" id="KW-1185">Reference proteome</keyword>
<protein>
    <submittedName>
        <fullName evidence="3">Metallophosphoesterase</fullName>
    </submittedName>
</protein>
<accession>A0ABS9BEI9</accession>
<dbReference type="PANTHER" id="PTHR43143:SF1">
    <property type="entry name" value="SERINE_THREONINE-PROTEIN PHOSPHATASE CPPED1"/>
    <property type="match status" value="1"/>
</dbReference>
<dbReference type="Pfam" id="PF00149">
    <property type="entry name" value="Metallophos"/>
    <property type="match status" value="1"/>
</dbReference>
<evidence type="ECO:0000313" key="4">
    <source>
        <dbReference type="Proteomes" id="UP001200145"/>
    </source>
</evidence>
<sequence>MKVSSILAGCFLLVGTNCFAQQESILSEKNKGNKLPVNHLRFNNDTNLVQFAILSDRTGGMLPGIFEDAVKKANQLQPQFVMSVGDLINGYSTDSVLIDTQWKEFNQLLEPLTVPFFYVSGNHDISNSWMQQEWIRRYGQSHYYFVYRNTLFLCLNSQDNGSYGMSESQITYFRTVLQEHQKVRWTFVFMHQPMWTSNKSGFEKIEQALERRNFTIFAGHTHNYLLSKRNNHKYYILATSGGGSERRGEQFGEFDHITWVTLQDNKEPIVAHIKLDGIIDENIVTEAIAKKIRPLKSGSWMQPIAYRHSTGNSTEITPTVQFNNPNQTPLSISGRLPNSAHFKSIPEHIDTILAPGASINYAFKIEHATKRGFQLMDLPPIEIELQASQELEGKTYSLPAKKRLLIDWPYSIGKNEMIRLDHPEQVFEDWDWSGTQDLDLRFTVGEDENYLDLKYFIKDDNFIFQAGDYQDQLLVYLEDKNQEKLLLTIHPDPKQTNKYRLTTLDGRQLKKKLQISSTLKEGELTVTVRLPKKDFLKADGSFRLNVGYMDQDDPTSTEAATLFWKPKWDSKENYPGSGTWVK</sequence>
<gene>
    <name evidence="3" type="ORF">L0U88_05720</name>
</gene>
<evidence type="ECO:0000256" key="1">
    <source>
        <dbReference type="SAM" id="SignalP"/>
    </source>
</evidence>
<evidence type="ECO:0000259" key="2">
    <source>
        <dbReference type="Pfam" id="PF00149"/>
    </source>
</evidence>
<dbReference type="Gene3D" id="3.60.21.10">
    <property type="match status" value="1"/>
</dbReference>
<dbReference type="InterPro" id="IPR029052">
    <property type="entry name" value="Metallo-depent_PP-like"/>
</dbReference>
<evidence type="ECO:0000313" key="3">
    <source>
        <dbReference type="EMBL" id="MCF1714119.1"/>
    </source>
</evidence>
<dbReference type="InterPro" id="IPR004843">
    <property type="entry name" value="Calcineurin-like_PHP"/>
</dbReference>
<feature type="chain" id="PRO_5046899400" evidence="1">
    <location>
        <begin position="21"/>
        <end position="582"/>
    </location>
</feature>
<feature type="signal peptide" evidence="1">
    <location>
        <begin position="1"/>
        <end position="20"/>
    </location>
</feature>
<name>A0ABS9BEI9_9BACT</name>
<feature type="domain" description="Calcineurin-like phosphoesterase" evidence="2">
    <location>
        <begin position="66"/>
        <end position="224"/>
    </location>
</feature>
<dbReference type="PANTHER" id="PTHR43143">
    <property type="entry name" value="METALLOPHOSPHOESTERASE, CALCINEURIN SUPERFAMILY"/>
    <property type="match status" value="1"/>
</dbReference>
<reference evidence="3 4" key="1">
    <citation type="submission" date="2022-01" db="EMBL/GenBank/DDBJ databases">
        <title>Flavihumibacter sp. nov., isolated from sediment of a river.</title>
        <authorList>
            <person name="Liu H."/>
        </authorList>
    </citation>
    <scope>NUCLEOTIDE SEQUENCE [LARGE SCALE GENOMIC DNA]</scope>
    <source>
        <strain evidence="3 4">RY-1</strain>
    </source>
</reference>
<dbReference type="RefSeq" id="WP_234864646.1">
    <property type="nucleotide sequence ID" value="NZ_JAKEVY010000001.1"/>
</dbReference>
<dbReference type="InterPro" id="IPR051918">
    <property type="entry name" value="STPP_CPPED1"/>
</dbReference>
<dbReference type="SUPFAM" id="SSF56300">
    <property type="entry name" value="Metallo-dependent phosphatases"/>
    <property type="match status" value="1"/>
</dbReference>
<proteinExistence type="predicted"/>
<dbReference type="Gene3D" id="2.60.40.1190">
    <property type="match status" value="1"/>
</dbReference>